<dbReference type="SMART" id="SM00530">
    <property type="entry name" value="HTH_XRE"/>
    <property type="match status" value="1"/>
</dbReference>
<dbReference type="InterPro" id="IPR050807">
    <property type="entry name" value="TransReg_Diox_bact_type"/>
</dbReference>
<accession>A0A1M4N8D2</accession>
<keyword evidence="3" id="KW-0804">Transcription</keyword>
<dbReference type="AlphaFoldDB" id="A0A1M4N8D2"/>
<dbReference type="REBASE" id="177799">
    <property type="entry name" value="C.DspMaORF3676P"/>
</dbReference>
<dbReference type="GO" id="GO:0005829">
    <property type="term" value="C:cytosol"/>
    <property type="evidence" value="ECO:0007669"/>
    <property type="project" value="TreeGrafter"/>
</dbReference>
<dbReference type="PROSITE" id="PS50943">
    <property type="entry name" value="HTH_CROC1"/>
    <property type="match status" value="1"/>
</dbReference>
<keyword evidence="1" id="KW-0805">Transcription regulation</keyword>
<dbReference type="GO" id="GO:0003700">
    <property type="term" value="F:DNA-binding transcription factor activity"/>
    <property type="evidence" value="ECO:0007669"/>
    <property type="project" value="TreeGrafter"/>
</dbReference>
<sequence>MLLIVCRLLTRNPRIQSLKMKETHSLRALLSNNIKEARRHLEWSQEALAEASGLHRTYIGSVERCERNISIDNIEKLANALGISPADLLRDNNDF</sequence>
<dbReference type="PANTHER" id="PTHR46797:SF23">
    <property type="entry name" value="HTH-TYPE TRANSCRIPTIONAL REGULATOR SUTR"/>
    <property type="match status" value="1"/>
</dbReference>
<evidence type="ECO:0000256" key="1">
    <source>
        <dbReference type="ARBA" id="ARBA00023015"/>
    </source>
</evidence>
<evidence type="ECO:0000313" key="5">
    <source>
        <dbReference type="EMBL" id="SCM69436.1"/>
    </source>
</evidence>
<protein>
    <recommendedName>
        <fullName evidence="4">HTH cro/C1-type domain-containing protein</fullName>
    </recommendedName>
</protein>
<dbReference type="GO" id="GO:0003677">
    <property type="term" value="F:DNA binding"/>
    <property type="evidence" value="ECO:0007669"/>
    <property type="project" value="UniProtKB-KW"/>
</dbReference>
<reference evidence="6" key="1">
    <citation type="submission" date="2016-09" db="EMBL/GenBank/DDBJ databases">
        <authorList>
            <person name="Wibberg D."/>
        </authorList>
    </citation>
    <scope>NUCLEOTIDE SEQUENCE [LARGE SCALE GENOMIC DNA]</scope>
</reference>
<keyword evidence="2" id="KW-0238">DNA-binding</keyword>
<dbReference type="Pfam" id="PF01381">
    <property type="entry name" value="HTH_3"/>
    <property type="match status" value="1"/>
</dbReference>
<evidence type="ECO:0000256" key="3">
    <source>
        <dbReference type="ARBA" id="ARBA00023163"/>
    </source>
</evidence>
<proteinExistence type="predicted"/>
<feature type="domain" description="HTH cro/C1-type" evidence="4">
    <location>
        <begin position="34"/>
        <end position="88"/>
    </location>
</feature>
<evidence type="ECO:0000256" key="2">
    <source>
        <dbReference type="ARBA" id="ARBA00023125"/>
    </source>
</evidence>
<evidence type="ECO:0000313" key="6">
    <source>
        <dbReference type="Proteomes" id="UP000184085"/>
    </source>
</evidence>
<name>A0A1M4N8D2_9RHOB</name>
<dbReference type="InterPro" id="IPR001387">
    <property type="entry name" value="Cro/C1-type_HTH"/>
</dbReference>
<dbReference type="SUPFAM" id="SSF47413">
    <property type="entry name" value="lambda repressor-like DNA-binding domains"/>
    <property type="match status" value="1"/>
</dbReference>
<dbReference type="Gene3D" id="1.10.260.40">
    <property type="entry name" value="lambda repressor-like DNA-binding domains"/>
    <property type="match status" value="1"/>
</dbReference>
<organism evidence="5 6">
    <name type="scientific">Donghicola eburneus</name>
    <dbReference type="NCBI Taxonomy" id="393278"/>
    <lineage>
        <taxon>Bacteria</taxon>
        <taxon>Pseudomonadati</taxon>
        <taxon>Pseudomonadota</taxon>
        <taxon>Alphaproteobacteria</taxon>
        <taxon>Rhodobacterales</taxon>
        <taxon>Roseobacteraceae</taxon>
        <taxon>Donghicola</taxon>
    </lineage>
</organism>
<keyword evidence="6" id="KW-1185">Reference proteome</keyword>
<gene>
    <name evidence="5" type="ORF">KARMA_3675</name>
</gene>
<dbReference type="Proteomes" id="UP000184085">
    <property type="component" value="Unassembled WGS sequence"/>
</dbReference>
<dbReference type="EMBL" id="FMJB01000064">
    <property type="protein sequence ID" value="SCM69436.1"/>
    <property type="molecule type" value="Genomic_DNA"/>
</dbReference>
<dbReference type="InterPro" id="IPR010982">
    <property type="entry name" value="Lambda_DNA-bd_dom_sf"/>
</dbReference>
<dbReference type="PANTHER" id="PTHR46797">
    <property type="entry name" value="HTH-TYPE TRANSCRIPTIONAL REGULATOR"/>
    <property type="match status" value="1"/>
</dbReference>
<dbReference type="CDD" id="cd00093">
    <property type="entry name" value="HTH_XRE"/>
    <property type="match status" value="1"/>
</dbReference>
<evidence type="ECO:0000259" key="4">
    <source>
        <dbReference type="PROSITE" id="PS50943"/>
    </source>
</evidence>